<dbReference type="Pfam" id="PF22688">
    <property type="entry name" value="Hda_lid"/>
    <property type="match status" value="1"/>
</dbReference>
<reference evidence="3 4" key="1">
    <citation type="submission" date="2023-12" db="EMBL/GenBank/DDBJ databases">
        <title>Whole-genome sequencing of halo(alkali)philic microorganisms from hypersaline lakes.</title>
        <authorList>
            <person name="Sorokin D.Y."/>
            <person name="Merkel A.Y."/>
            <person name="Messina E."/>
            <person name="Yakimov M."/>
        </authorList>
    </citation>
    <scope>NUCLEOTIDE SEQUENCE [LARGE SCALE GENOMIC DNA]</scope>
    <source>
        <strain evidence="3 4">AB-CW1</strain>
    </source>
</reference>
<dbReference type="Gene3D" id="3.40.50.300">
    <property type="entry name" value="P-loop containing nucleotide triphosphate hydrolases"/>
    <property type="match status" value="1"/>
</dbReference>
<dbReference type="AlphaFoldDB" id="A0AAP6JDX5"/>
<dbReference type="PANTHER" id="PTHR30050:SF5">
    <property type="entry name" value="DNAA REGULATORY INACTIVATOR HDA"/>
    <property type="match status" value="1"/>
</dbReference>
<dbReference type="SUPFAM" id="SSF52540">
    <property type="entry name" value="P-loop containing nucleoside triphosphate hydrolases"/>
    <property type="match status" value="1"/>
</dbReference>
<dbReference type="Pfam" id="PF00308">
    <property type="entry name" value="Bac_DnaA"/>
    <property type="match status" value="1"/>
</dbReference>
<dbReference type="NCBIfam" id="TIGR03420">
    <property type="entry name" value="DnaA_homol_Hda"/>
    <property type="match status" value="1"/>
</dbReference>
<dbReference type="GO" id="GO:0032297">
    <property type="term" value="P:negative regulation of DNA-templated DNA replication initiation"/>
    <property type="evidence" value="ECO:0007669"/>
    <property type="project" value="InterPro"/>
</dbReference>
<evidence type="ECO:0000259" key="2">
    <source>
        <dbReference type="Pfam" id="PF22688"/>
    </source>
</evidence>
<dbReference type="InterPro" id="IPR027417">
    <property type="entry name" value="P-loop_NTPase"/>
</dbReference>
<dbReference type="EMBL" id="JAYGII010000004">
    <property type="protein sequence ID" value="MEA5444782.1"/>
    <property type="molecule type" value="Genomic_DNA"/>
</dbReference>
<dbReference type="PANTHER" id="PTHR30050">
    <property type="entry name" value="CHROMOSOMAL REPLICATION INITIATOR PROTEIN DNAA"/>
    <property type="match status" value="1"/>
</dbReference>
<proteinExistence type="predicted"/>
<gene>
    <name evidence="3" type="primary">hda</name>
    <name evidence="3" type="ORF">VCB98_03005</name>
</gene>
<evidence type="ECO:0000259" key="1">
    <source>
        <dbReference type="Pfam" id="PF00308"/>
    </source>
</evidence>
<dbReference type="InterPro" id="IPR013317">
    <property type="entry name" value="DnaA_dom"/>
</dbReference>
<feature type="domain" description="Chromosomal replication initiator protein DnaA ATPAse" evidence="1">
    <location>
        <begin position="24"/>
        <end position="161"/>
    </location>
</feature>
<feature type="domain" description="Hda lid" evidence="2">
    <location>
        <begin position="171"/>
        <end position="235"/>
    </location>
</feature>
<dbReference type="RefSeq" id="WP_346050349.1">
    <property type="nucleotide sequence ID" value="NZ_JAYGII010000004.1"/>
</dbReference>
<name>A0AAP6JDX5_9GAMM</name>
<evidence type="ECO:0000313" key="4">
    <source>
        <dbReference type="Proteomes" id="UP001302316"/>
    </source>
</evidence>
<dbReference type="Proteomes" id="UP001302316">
    <property type="component" value="Unassembled WGS sequence"/>
</dbReference>
<dbReference type="Gene3D" id="1.10.8.60">
    <property type="match status" value="1"/>
</dbReference>
<protein>
    <submittedName>
        <fullName evidence="3">DnaA regulatory inactivator Hda</fullName>
    </submittedName>
</protein>
<organism evidence="3 4">
    <name type="scientific">Natronospira elongata</name>
    <dbReference type="NCBI Taxonomy" id="3110268"/>
    <lineage>
        <taxon>Bacteria</taxon>
        <taxon>Pseudomonadati</taxon>
        <taxon>Pseudomonadota</taxon>
        <taxon>Gammaproteobacteria</taxon>
        <taxon>Natronospirales</taxon>
        <taxon>Natronospiraceae</taxon>
        <taxon>Natronospira</taxon>
    </lineage>
</organism>
<dbReference type="InterPro" id="IPR017788">
    <property type="entry name" value="Hda"/>
</dbReference>
<accession>A0AAP6JDX5</accession>
<keyword evidence="4" id="KW-1185">Reference proteome</keyword>
<dbReference type="InterPro" id="IPR055199">
    <property type="entry name" value="Hda_lid"/>
</dbReference>
<sequence length="238" mass="25981">MVDGLALGGGQLPLGIELSLETRLDDFLPGPNAEALATANALAEGRWQSNLYLAGASATGKTHLLQGVSHAASAMGRQVAYLPLSRPEMRDPELLAGWAGFDVVCLDDLQSVAGEMAWERALFRLYEDMREAGGQLVFAADEPPASLDLCLPDLASRLAAGPVYRLEPLDDDDLGEALRLRLARRGLSLPDDSARWLMRRVRRDMHSLTRLADRLDHLSLTAQRGLTIPFLRQVLDDT</sequence>
<evidence type="ECO:0000313" key="3">
    <source>
        <dbReference type="EMBL" id="MEA5444782.1"/>
    </source>
</evidence>
<comment type="caution">
    <text evidence="3">The sequence shown here is derived from an EMBL/GenBank/DDBJ whole genome shotgun (WGS) entry which is preliminary data.</text>
</comment>
<dbReference type="GO" id="GO:0006270">
    <property type="term" value="P:DNA replication initiation"/>
    <property type="evidence" value="ECO:0007669"/>
    <property type="project" value="TreeGrafter"/>
</dbReference>